<evidence type="ECO:0000259" key="3">
    <source>
        <dbReference type="Pfam" id="PF12849"/>
    </source>
</evidence>
<evidence type="ECO:0000256" key="2">
    <source>
        <dbReference type="SAM" id="SignalP"/>
    </source>
</evidence>
<organism evidence="4 5">
    <name type="scientific">Actinokineospora diospyrosa</name>
    <dbReference type="NCBI Taxonomy" id="103728"/>
    <lineage>
        <taxon>Bacteria</taxon>
        <taxon>Bacillati</taxon>
        <taxon>Actinomycetota</taxon>
        <taxon>Actinomycetes</taxon>
        <taxon>Pseudonocardiales</taxon>
        <taxon>Pseudonocardiaceae</taxon>
        <taxon>Actinokineospora</taxon>
    </lineage>
</organism>
<dbReference type="RefSeq" id="WP_253886186.1">
    <property type="nucleotide sequence ID" value="NZ_BAAAVB010000004.1"/>
</dbReference>
<protein>
    <submittedName>
        <fullName evidence="4">Phosphate ABC transporter, phosphate-binding protein</fullName>
    </submittedName>
</protein>
<dbReference type="InterPro" id="IPR050962">
    <property type="entry name" value="Phosphate-bind_PstS"/>
</dbReference>
<comment type="similarity">
    <text evidence="1">Belongs to the PstS family.</text>
</comment>
<dbReference type="PANTHER" id="PTHR42996">
    <property type="entry name" value="PHOSPHATE-BINDING PROTEIN PSTS"/>
    <property type="match status" value="1"/>
</dbReference>
<feature type="chain" id="PRO_5047214822" evidence="2">
    <location>
        <begin position="22"/>
        <end position="504"/>
    </location>
</feature>
<feature type="domain" description="PBP" evidence="3">
    <location>
        <begin position="22"/>
        <end position="316"/>
    </location>
</feature>
<dbReference type="Gene3D" id="3.40.190.10">
    <property type="entry name" value="Periplasmic binding protein-like II"/>
    <property type="match status" value="2"/>
</dbReference>
<keyword evidence="5" id="KW-1185">Reference proteome</keyword>
<name>A0ABT1I965_9PSEU</name>
<dbReference type="SUPFAM" id="SSF53850">
    <property type="entry name" value="Periplasmic binding protein-like II"/>
    <property type="match status" value="1"/>
</dbReference>
<evidence type="ECO:0000313" key="4">
    <source>
        <dbReference type="EMBL" id="MCP2269173.1"/>
    </source>
</evidence>
<dbReference type="InterPro" id="IPR024370">
    <property type="entry name" value="PBP_domain"/>
</dbReference>
<dbReference type="PANTHER" id="PTHR42996:SF1">
    <property type="entry name" value="PHOSPHATE-BINDING PROTEIN PSTS"/>
    <property type="match status" value="1"/>
</dbReference>
<dbReference type="Proteomes" id="UP001205185">
    <property type="component" value="Unassembled WGS sequence"/>
</dbReference>
<proteinExistence type="inferred from homology"/>
<dbReference type="Pfam" id="PF12849">
    <property type="entry name" value="PBP_like_2"/>
    <property type="match status" value="1"/>
</dbReference>
<reference evidence="4 5" key="1">
    <citation type="submission" date="2022-06" db="EMBL/GenBank/DDBJ databases">
        <title>Genomic Encyclopedia of Archaeal and Bacterial Type Strains, Phase II (KMG-II): from individual species to whole genera.</title>
        <authorList>
            <person name="Goeker M."/>
        </authorList>
    </citation>
    <scope>NUCLEOTIDE SEQUENCE [LARGE SCALE GENOMIC DNA]</scope>
    <source>
        <strain evidence="4 5">DSM 44255</strain>
    </source>
</reference>
<sequence>MFRSLCVAVIAVLLGAVPALAQPVRVGGAGSTTAANLVEQWRAGGGHPVSYSATGVTDGLTQFEARQVDFAVSELTHPQAGIPTTRPLAYVPVAAQAITLAYNLTVGGRELTGLRLSSTTATKIFTGALTRWDDPAIAAENPGLALPAIPVKPVVRADSSSTTRQFTGWMNAVEPQLWQAFCPGCGQRQDYPTASGLVAMAGSIGVTNYVRQAQATGSITYVERSYALNAGLPQVSLGNRRGEFVAPEADAVQLGLLAARQSADGTVDYGPVFRDPTAGTYPLGQYFYLVVPTAVDSRFDQDRGAALAEFARYALCEGQAVGLRVGMTPLPANQVRAGVAALGRIPGAAVTGCVPPAPPTETITTEVAAGELLMSVEAGGVTLPSPVMAADGSVLTTSGRLRTITITDTRAGDPGWSLSGQLTDFTGPSGRIDRANAAWTPIVLDRAPNQVITEGSVADLATPRTLAVATRGAGTARLTARLDLWAPTSTPAGDYSALLTLTAI</sequence>
<evidence type="ECO:0000256" key="1">
    <source>
        <dbReference type="ARBA" id="ARBA00008725"/>
    </source>
</evidence>
<keyword evidence="2" id="KW-0732">Signal</keyword>
<accession>A0ABT1I965</accession>
<gene>
    <name evidence="4" type="ORF">LV75_001661</name>
</gene>
<dbReference type="EMBL" id="JAMTCO010000004">
    <property type="protein sequence ID" value="MCP2269173.1"/>
    <property type="molecule type" value="Genomic_DNA"/>
</dbReference>
<comment type="caution">
    <text evidence="4">The sequence shown here is derived from an EMBL/GenBank/DDBJ whole genome shotgun (WGS) entry which is preliminary data.</text>
</comment>
<evidence type="ECO:0000313" key="5">
    <source>
        <dbReference type="Proteomes" id="UP001205185"/>
    </source>
</evidence>
<feature type="signal peptide" evidence="2">
    <location>
        <begin position="1"/>
        <end position="21"/>
    </location>
</feature>